<dbReference type="Gene3D" id="3.60.70.12">
    <property type="entry name" value="L-amino peptidase D-ALA esterase/amidase"/>
    <property type="match status" value="1"/>
</dbReference>
<dbReference type="Gene3D" id="3.10.20.340">
    <property type="entry name" value="ArgJ beta chain, C-terminal domain"/>
    <property type="match status" value="1"/>
</dbReference>
<keyword evidence="13" id="KW-0963">Cytoplasm</keyword>
<dbReference type="RefSeq" id="WP_007503308.1">
    <property type="nucleotide sequence ID" value="NZ_AFCE01000091.1"/>
</dbReference>
<feature type="binding site" evidence="13">
    <location>
        <position position="279"/>
    </location>
    <ligand>
        <name>substrate</name>
    </ligand>
</feature>
<dbReference type="GO" id="GO:0004358">
    <property type="term" value="F:L-glutamate N-acetyltransferase activity, acting on acetyl-L-ornithine as donor"/>
    <property type="evidence" value="ECO:0007669"/>
    <property type="project" value="UniProtKB-UniRule"/>
</dbReference>
<dbReference type="PANTHER" id="PTHR23100">
    <property type="entry name" value="ARGININE BIOSYNTHESIS BIFUNCTIONAL PROTEIN ARGJ"/>
    <property type="match status" value="1"/>
</dbReference>
<dbReference type="CDD" id="cd02152">
    <property type="entry name" value="OAT"/>
    <property type="match status" value="1"/>
</dbReference>
<dbReference type="NCBIfam" id="NF003802">
    <property type="entry name" value="PRK05388.1"/>
    <property type="match status" value="1"/>
</dbReference>
<dbReference type="GO" id="GO:0006592">
    <property type="term" value="P:ornithine biosynthetic process"/>
    <property type="evidence" value="ECO:0007669"/>
    <property type="project" value="TreeGrafter"/>
</dbReference>
<evidence type="ECO:0000313" key="14">
    <source>
        <dbReference type="EMBL" id="EGL83671.1"/>
    </source>
</evidence>
<feature type="binding site" evidence="13">
    <location>
        <position position="401"/>
    </location>
    <ligand>
        <name>substrate</name>
    </ligand>
</feature>
<keyword evidence="9 13" id="KW-0012">Acyltransferase</keyword>
<dbReference type="EMBL" id="AFCE01000091">
    <property type="protein sequence ID" value="EGL83671.1"/>
    <property type="molecule type" value="Genomic_DNA"/>
</dbReference>
<dbReference type="PANTHER" id="PTHR23100:SF0">
    <property type="entry name" value="ARGININE BIOSYNTHESIS BIFUNCTIONAL PROTEIN ARGJ, MITOCHONDRIAL"/>
    <property type="match status" value="1"/>
</dbReference>
<dbReference type="Proteomes" id="UP000010716">
    <property type="component" value="Unassembled WGS sequence"/>
</dbReference>
<dbReference type="Pfam" id="PF01960">
    <property type="entry name" value="ArgJ"/>
    <property type="match status" value="1"/>
</dbReference>
<evidence type="ECO:0000256" key="7">
    <source>
        <dbReference type="ARBA" id="ARBA00022813"/>
    </source>
</evidence>
<feature type="binding site" evidence="13">
    <location>
        <position position="182"/>
    </location>
    <ligand>
        <name>substrate</name>
    </ligand>
</feature>
<dbReference type="EC" id="2.3.1.1" evidence="13"/>
<feature type="site" description="Involved in the stabilization of negative charge on the oxyanion by the formation of the oxyanion hole" evidence="13">
    <location>
        <position position="121"/>
    </location>
</feature>
<organism evidence="14 15">
    <name type="scientific">Caldalkalibacillus thermarum (strain TA2.A1)</name>
    <dbReference type="NCBI Taxonomy" id="986075"/>
    <lineage>
        <taxon>Bacteria</taxon>
        <taxon>Bacillati</taxon>
        <taxon>Bacillota</taxon>
        <taxon>Bacilli</taxon>
        <taxon>Bacillales</taxon>
        <taxon>Bacillaceae</taxon>
        <taxon>Caldalkalibacillus</taxon>
    </lineage>
</organism>
<proteinExistence type="inferred from homology"/>
<dbReference type="EC" id="2.3.1.35" evidence="13"/>
<evidence type="ECO:0000256" key="12">
    <source>
        <dbReference type="ARBA" id="ARBA00054976"/>
    </source>
</evidence>
<keyword evidence="5 13" id="KW-0028">Amino-acid biosynthesis</keyword>
<keyword evidence="4 13" id="KW-0055">Arginine biosynthesis</keyword>
<comment type="function">
    <text evidence="12 13">Catalyzes two activities which are involved in the cyclic version of arginine biosynthesis: the synthesis of N-acetylglutamate from glutamate and acetyl-CoA as the acetyl donor, and of ornithine by transacetylation between N(2)-acetylornithine and glutamate.</text>
</comment>
<evidence type="ECO:0000313" key="15">
    <source>
        <dbReference type="Proteomes" id="UP000010716"/>
    </source>
</evidence>
<feature type="binding site" evidence="13">
    <location>
        <position position="193"/>
    </location>
    <ligand>
        <name>substrate</name>
    </ligand>
</feature>
<dbReference type="InterPro" id="IPR042195">
    <property type="entry name" value="ArgJ_beta_C"/>
</dbReference>
<evidence type="ECO:0000256" key="10">
    <source>
        <dbReference type="ARBA" id="ARBA00048372"/>
    </source>
</evidence>
<evidence type="ECO:0000256" key="1">
    <source>
        <dbReference type="ARBA" id="ARBA00004496"/>
    </source>
</evidence>
<dbReference type="InterPro" id="IPR002813">
    <property type="entry name" value="Arg_biosynth_ArgJ"/>
</dbReference>
<dbReference type="GO" id="GO:0005737">
    <property type="term" value="C:cytoplasm"/>
    <property type="evidence" value="ECO:0007669"/>
    <property type="project" value="UniProtKB-SubCell"/>
</dbReference>
<evidence type="ECO:0000256" key="8">
    <source>
        <dbReference type="ARBA" id="ARBA00023268"/>
    </source>
</evidence>
<comment type="pathway">
    <text evidence="13">Amino-acid biosynthesis; L-arginine biosynthesis; L-ornithine and N-acetyl-L-glutamate from L-glutamate and N(2)-acetyl-L-ornithine (cyclic): step 1/1.</text>
</comment>
<accession>F5L4S2</accession>
<comment type="subcellular location">
    <subcellularLocation>
        <location evidence="1 13">Cytoplasm</location>
    </subcellularLocation>
</comment>
<reference evidence="14 15" key="1">
    <citation type="journal article" date="2011" name="J. Bacteriol.">
        <title>Draft genome sequence of the thermoalkaliphilic Caldalkalibacillus thermarum strain TA2.A1.</title>
        <authorList>
            <person name="Kalamorz F."/>
            <person name="Keis S."/>
            <person name="McMillan D.G."/>
            <person name="Olsson K."/>
            <person name="Stanton J.A."/>
            <person name="Stockwell P."/>
            <person name="Black M.A."/>
            <person name="Klingeman D.M."/>
            <person name="Land M.L."/>
            <person name="Han C.S."/>
            <person name="Martin S.L."/>
            <person name="Becher S.A."/>
            <person name="Peddie C.J."/>
            <person name="Morgan H.W."/>
            <person name="Matthies D."/>
            <person name="Preiss L."/>
            <person name="Meier T."/>
            <person name="Brown S.D."/>
            <person name="Cook G.M."/>
        </authorList>
    </citation>
    <scope>NUCLEOTIDE SEQUENCE [LARGE SCALE GENOMIC DNA]</scope>
    <source>
        <strain evidence="14 15">TA2.A1</strain>
    </source>
</reference>
<evidence type="ECO:0000256" key="9">
    <source>
        <dbReference type="ARBA" id="ARBA00023315"/>
    </source>
</evidence>
<evidence type="ECO:0000256" key="2">
    <source>
        <dbReference type="ARBA" id="ARBA00006774"/>
    </source>
</evidence>
<comment type="similarity">
    <text evidence="2 13">Belongs to the ArgJ family.</text>
</comment>
<evidence type="ECO:0000256" key="3">
    <source>
        <dbReference type="ARBA" id="ARBA00011475"/>
    </source>
</evidence>
<comment type="subunit">
    <text evidence="3 13">Heterotetramer of two alpha and two beta chains.</text>
</comment>
<dbReference type="InterPro" id="IPR016117">
    <property type="entry name" value="ArgJ-like_dom_sf"/>
</dbReference>
<evidence type="ECO:0000256" key="5">
    <source>
        <dbReference type="ARBA" id="ARBA00022605"/>
    </source>
</evidence>
<dbReference type="AlphaFoldDB" id="F5L4S2"/>
<dbReference type="GO" id="GO:0004042">
    <property type="term" value="F:L-glutamate N-acetyltransferase activity"/>
    <property type="evidence" value="ECO:0007669"/>
    <property type="project" value="UniProtKB-UniRule"/>
</dbReference>
<dbReference type="SUPFAM" id="SSF56266">
    <property type="entry name" value="DmpA/ArgJ-like"/>
    <property type="match status" value="1"/>
</dbReference>
<feature type="active site" description="Nucleophile" evidence="13">
    <location>
        <position position="193"/>
    </location>
</feature>
<comment type="pathway">
    <text evidence="13">Amino-acid biosynthesis; L-arginine biosynthesis; N(2)-acetyl-L-ornithine from L-glutamate: step 1/4.</text>
</comment>
<keyword evidence="8 13" id="KW-0511">Multifunctional enzyme</keyword>
<evidence type="ECO:0000256" key="6">
    <source>
        <dbReference type="ARBA" id="ARBA00022679"/>
    </source>
</evidence>
<sequence length="406" mass="43712">MNKIGIIQQVEHGSVTLAKGFQAGGLHCGLKRKRKDLGWIYSEQPAAAAAVYTTNAYQAAPLIVTRESIAVEQKIQGVVVNSGNANACTGQPGLADAYEMRRLMADQWGIEEHLVAVASTGVIGERLPMEKVRAGIAQSTRHEYQGVEHFEEAILTTDTRTKHFAVQLEVDGQVITIGGAAKGSGMIHPNMATMLAFITTDACVEQPFLLKALREVTDQTFNMITVDGDTSTNDMVLVLANGKANHQPLTPAHPDWEMFKNGLAMVCRELAKQIARDGEGATRLIEVTVKGAPSEQAARGIAKAIIGSNLVKTAVYGKDPNWGRIVCAIGYSGETFNPEQVQVKIGPVTVVDQGLPVSFKEEDAQAALGEETVTIEVNLNMGEGTATAWGCDLTYDYIKINALYRT</sequence>
<evidence type="ECO:0000256" key="11">
    <source>
        <dbReference type="ARBA" id="ARBA00049439"/>
    </source>
</evidence>
<name>F5L4S2_CALTT</name>
<gene>
    <name evidence="13" type="primary">argJ</name>
    <name evidence="14" type="ORF">CathTA2_0785</name>
</gene>
<feature type="chain" id="PRO_5023572528" description="Arginine biosynthesis bifunctional protein ArgJ alpha chain" evidence="13">
    <location>
        <begin position="1"/>
        <end position="192"/>
    </location>
</feature>
<evidence type="ECO:0000256" key="13">
    <source>
        <dbReference type="HAMAP-Rule" id="MF_01106"/>
    </source>
</evidence>
<dbReference type="UniPathway" id="UPA00068">
    <property type="reaction ID" value="UER00106"/>
</dbReference>
<dbReference type="GO" id="GO:0006526">
    <property type="term" value="P:L-arginine biosynthetic process"/>
    <property type="evidence" value="ECO:0007669"/>
    <property type="project" value="UniProtKB-UniRule"/>
</dbReference>
<protein>
    <recommendedName>
        <fullName evidence="13">Arginine biosynthesis bifunctional protein ArgJ</fullName>
    </recommendedName>
    <domain>
        <recommendedName>
            <fullName evidence="13">Glutamate N-acetyltransferase</fullName>
            <ecNumber evidence="13">2.3.1.35</ecNumber>
        </recommendedName>
        <alternativeName>
            <fullName evidence="13">Ornithine acetyltransferase</fullName>
            <shortName evidence="13">OATase</shortName>
        </alternativeName>
        <alternativeName>
            <fullName evidence="13">Ornithine transacetylase</fullName>
        </alternativeName>
    </domain>
    <domain>
        <recommendedName>
            <fullName evidence="13">Amino-acid acetyltransferase</fullName>
            <ecNumber evidence="13">2.3.1.1</ecNumber>
        </recommendedName>
        <alternativeName>
            <fullName evidence="13">N-acetylglutamate synthase</fullName>
            <shortName evidence="13">AGSase</shortName>
        </alternativeName>
    </domain>
    <component>
        <recommendedName>
            <fullName evidence="13">Arginine biosynthesis bifunctional protein ArgJ alpha chain</fullName>
        </recommendedName>
    </component>
    <component>
        <recommendedName>
            <fullName evidence="13">Arginine biosynthesis bifunctional protein ArgJ beta chain</fullName>
        </recommendedName>
    </component>
</protein>
<dbReference type="eggNOG" id="COG1364">
    <property type="taxonomic scope" value="Bacteria"/>
</dbReference>
<dbReference type="NCBIfam" id="TIGR00120">
    <property type="entry name" value="ArgJ"/>
    <property type="match status" value="1"/>
</dbReference>
<keyword evidence="7 13" id="KW-0068">Autocatalytic cleavage</keyword>
<keyword evidence="6 13" id="KW-0808">Transferase</keyword>
<dbReference type="FunFam" id="3.30.2330.10:FF:000001">
    <property type="entry name" value="Arginine biosynthesis bifunctional protein ArgJ, mitochondrial"/>
    <property type="match status" value="1"/>
</dbReference>
<feature type="binding site" evidence="13">
    <location>
        <position position="406"/>
    </location>
    <ligand>
        <name>substrate</name>
    </ligand>
</feature>
<dbReference type="MEROPS" id="T05.002"/>
<comment type="caution">
    <text evidence="14">The sequence shown here is derived from an EMBL/GenBank/DDBJ whole genome shotgun (WGS) entry which is preliminary data.</text>
</comment>
<dbReference type="Gene3D" id="3.30.2330.10">
    <property type="entry name" value="arginine biosynthesis bifunctional protein suprefamily"/>
    <property type="match status" value="1"/>
</dbReference>
<comment type="catalytic activity">
    <reaction evidence="10 13">
        <text>L-glutamate + acetyl-CoA = N-acetyl-L-glutamate + CoA + H(+)</text>
        <dbReference type="Rhea" id="RHEA:24292"/>
        <dbReference type="ChEBI" id="CHEBI:15378"/>
        <dbReference type="ChEBI" id="CHEBI:29985"/>
        <dbReference type="ChEBI" id="CHEBI:44337"/>
        <dbReference type="ChEBI" id="CHEBI:57287"/>
        <dbReference type="ChEBI" id="CHEBI:57288"/>
        <dbReference type="EC" id="2.3.1.1"/>
    </reaction>
</comment>
<dbReference type="HAMAP" id="MF_01106">
    <property type="entry name" value="ArgJ"/>
    <property type="match status" value="1"/>
</dbReference>
<dbReference type="FunFam" id="3.10.20.340:FF:000001">
    <property type="entry name" value="Arginine biosynthesis bifunctional protein ArgJ, chloroplastic"/>
    <property type="match status" value="1"/>
</dbReference>
<dbReference type="FunFam" id="3.60.70.12:FF:000001">
    <property type="entry name" value="Arginine biosynthesis bifunctional protein ArgJ, chloroplastic"/>
    <property type="match status" value="1"/>
</dbReference>
<feature type="site" description="Cleavage; by autolysis" evidence="13">
    <location>
        <begin position="192"/>
        <end position="193"/>
    </location>
</feature>
<evidence type="ECO:0000256" key="4">
    <source>
        <dbReference type="ARBA" id="ARBA00022571"/>
    </source>
</evidence>
<comment type="catalytic activity">
    <reaction evidence="11 13">
        <text>N(2)-acetyl-L-ornithine + L-glutamate = N-acetyl-L-glutamate + L-ornithine</text>
        <dbReference type="Rhea" id="RHEA:15349"/>
        <dbReference type="ChEBI" id="CHEBI:29985"/>
        <dbReference type="ChEBI" id="CHEBI:44337"/>
        <dbReference type="ChEBI" id="CHEBI:46911"/>
        <dbReference type="ChEBI" id="CHEBI:57805"/>
        <dbReference type="EC" id="2.3.1.35"/>
    </reaction>
</comment>
<feature type="binding site" evidence="13">
    <location>
        <position position="156"/>
    </location>
    <ligand>
        <name>substrate</name>
    </ligand>
</feature>
<dbReference type="OrthoDB" id="9804242at2"/>
<feature type="chain" id="PRO_5023572527" description="Arginine biosynthesis bifunctional protein ArgJ beta chain" evidence="13">
    <location>
        <begin position="193"/>
        <end position="406"/>
    </location>
</feature>
<feature type="site" description="Involved in the stabilization of negative charge on the oxyanion by the formation of the oxyanion hole" evidence="13">
    <location>
        <position position="120"/>
    </location>
</feature>